<dbReference type="Proteomes" id="UP000828941">
    <property type="component" value="Chromosome 4"/>
</dbReference>
<name>A0ACB9PQ07_BAUVA</name>
<evidence type="ECO:0000313" key="1">
    <source>
        <dbReference type="EMBL" id="KAI4349666.1"/>
    </source>
</evidence>
<proteinExistence type="predicted"/>
<organism evidence="1 2">
    <name type="scientific">Bauhinia variegata</name>
    <name type="common">Purple orchid tree</name>
    <name type="synonym">Phanera variegata</name>
    <dbReference type="NCBI Taxonomy" id="167791"/>
    <lineage>
        <taxon>Eukaryota</taxon>
        <taxon>Viridiplantae</taxon>
        <taxon>Streptophyta</taxon>
        <taxon>Embryophyta</taxon>
        <taxon>Tracheophyta</taxon>
        <taxon>Spermatophyta</taxon>
        <taxon>Magnoliopsida</taxon>
        <taxon>eudicotyledons</taxon>
        <taxon>Gunneridae</taxon>
        <taxon>Pentapetalae</taxon>
        <taxon>rosids</taxon>
        <taxon>fabids</taxon>
        <taxon>Fabales</taxon>
        <taxon>Fabaceae</taxon>
        <taxon>Cercidoideae</taxon>
        <taxon>Cercideae</taxon>
        <taxon>Bauhiniinae</taxon>
        <taxon>Bauhinia</taxon>
    </lineage>
</organism>
<comment type="caution">
    <text evidence="1">The sequence shown here is derived from an EMBL/GenBank/DDBJ whole genome shotgun (WGS) entry which is preliminary data.</text>
</comment>
<sequence length="524" mass="58730">MLGVYNTLGHEKCESCLLFRGETALGNTFRAVLCFLGLAYCFLGLSAITARFFRSMENVVNHTREVVEIDPCTHAKIIRHEKVWNYTIVDISLLAFGTSFPQISLATIDAIGNMGNLYAGGLGPGTLVGSAAFDLFPIHAVCVVVPKAGELKKITDIGVWLVELFWSFWAYIWLYIILEVWTPNVITLWEALLTVLQYGLLLASAYAQDKRWPYISLPISRGERPEEWVPEETACYNEEYGEYFEITHDDEENKGVVDIFSIHSKNQNDPMYVRVPQTADAAETSDSENEMLEETHLLTLWKQQFADALTLESKESAKLSNIFLRVAKICWQMLLLPWRLLFAFVPPCQIVHGWVSFICSLLFISGIAYIVTKLTDVISYVTGINAYVIAFTALASGTSWPDLVASKIAAERQLTADSAIANIICSNSVNIYVGIGVPWLIDTLYNFVAYREPLRINNANGLSFSLIVFFCTSVGCITVLVFRRLVFGAELGGPRLWAWITCVYFMLLWIIFVVVSSLKVSGII</sequence>
<accession>A0ACB9PQ07</accession>
<reference evidence="1 2" key="1">
    <citation type="journal article" date="2022" name="DNA Res.">
        <title>Chromosomal-level genome assembly of the orchid tree Bauhinia variegata (Leguminosae; Cercidoideae) supports the allotetraploid origin hypothesis of Bauhinia.</title>
        <authorList>
            <person name="Zhong Y."/>
            <person name="Chen Y."/>
            <person name="Zheng D."/>
            <person name="Pang J."/>
            <person name="Liu Y."/>
            <person name="Luo S."/>
            <person name="Meng S."/>
            <person name="Qian L."/>
            <person name="Wei D."/>
            <person name="Dai S."/>
            <person name="Zhou R."/>
        </authorList>
    </citation>
    <scope>NUCLEOTIDE SEQUENCE [LARGE SCALE GENOMIC DNA]</scope>
    <source>
        <strain evidence="1">BV-YZ2020</strain>
    </source>
</reference>
<dbReference type="EMBL" id="CM039429">
    <property type="protein sequence ID" value="KAI4349666.1"/>
    <property type="molecule type" value="Genomic_DNA"/>
</dbReference>
<protein>
    <submittedName>
        <fullName evidence="1">Uncharacterized protein</fullName>
    </submittedName>
</protein>
<keyword evidence="2" id="KW-1185">Reference proteome</keyword>
<gene>
    <name evidence="1" type="ORF">L6164_010229</name>
</gene>
<evidence type="ECO:0000313" key="2">
    <source>
        <dbReference type="Proteomes" id="UP000828941"/>
    </source>
</evidence>